<name>A0A9N8Q2Z5_CHRIL</name>
<dbReference type="AlphaFoldDB" id="A0A9N8Q2Z5"/>
<evidence type="ECO:0000313" key="2">
    <source>
        <dbReference type="EMBL" id="CAD0206245.1"/>
    </source>
</evidence>
<proteinExistence type="predicted"/>
<reference evidence="2" key="1">
    <citation type="submission" date="2021-12" db="EMBL/GenBank/DDBJ databases">
        <authorList>
            <person name="King R."/>
        </authorList>
    </citation>
    <scope>NUCLEOTIDE SEQUENCE</scope>
</reference>
<feature type="region of interest" description="Disordered" evidence="1">
    <location>
        <begin position="1"/>
        <end position="40"/>
    </location>
</feature>
<dbReference type="GO" id="GO:0003723">
    <property type="term" value="F:RNA binding"/>
    <property type="evidence" value="ECO:0007669"/>
    <property type="project" value="InterPro"/>
</dbReference>
<protein>
    <submittedName>
        <fullName evidence="2">Uncharacterized protein</fullName>
    </submittedName>
</protein>
<dbReference type="Proteomes" id="UP001154114">
    <property type="component" value="Chromosome 27"/>
</dbReference>
<evidence type="ECO:0000313" key="3">
    <source>
        <dbReference type="Proteomes" id="UP001154114"/>
    </source>
</evidence>
<sequence length="345" mass="38700">MSDKSGSSRRSLERTGSRRERRKTKPKPRVEHLLPSDSEGSVESQASLRIIKVLDSSSSLKITKSTMSEINLKSVSDAFEALSTSTANRTEFNEAINHFLDSCKGKLNDWINSTISFAGFDAAIMRSRVMKKASPQQIVLLIAVGLVRGNNVDRISKTMTDSGTIKKFNEPVKVLSVVKAVGGNFNAITLSRLIACFPEVVCRILHDNQIPMAVTYDEIQFVHLEYPKIARHQVCASIISSDLNSEDLDRALDVIIVPYLMISEVINSRNKDWTKQSKKARAETSSMYLHNSYNSKLLDAKERRELSISLGIMNKDSKLTATWMSASSSARNWLQDNYRFYHGQD</sequence>
<organism evidence="2 3">
    <name type="scientific">Chrysodeixis includens</name>
    <name type="common">Soybean looper</name>
    <name type="synonym">Pseudoplusia includens</name>
    <dbReference type="NCBI Taxonomy" id="689277"/>
    <lineage>
        <taxon>Eukaryota</taxon>
        <taxon>Metazoa</taxon>
        <taxon>Ecdysozoa</taxon>
        <taxon>Arthropoda</taxon>
        <taxon>Hexapoda</taxon>
        <taxon>Insecta</taxon>
        <taxon>Pterygota</taxon>
        <taxon>Neoptera</taxon>
        <taxon>Endopterygota</taxon>
        <taxon>Lepidoptera</taxon>
        <taxon>Glossata</taxon>
        <taxon>Ditrysia</taxon>
        <taxon>Noctuoidea</taxon>
        <taxon>Noctuidae</taxon>
        <taxon>Plusiinae</taxon>
        <taxon>Chrysodeixis</taxon>
    </lineage>
</organism>
<dbReference type="OrthoDB" id="7255680at2759"/>
<dbReference type="Pfam" id="PF05733">
    <property type="entry name" value="Tenui_N"/>
    <property type="match status" value="1"/>
</dbReference>
<gene>
    <name evidence="2" type="ORF">CINC_LOCUS8539</name>
</gene>
<dbReference type="InterPro" id="IPR009522">
    <property type="entry name" value="Capsid_Phlebovir/Tenuivir"/>
</dbReference>
<accession>A0A9N8Q2Z5</accession>
<keyword evidence="3" id="KW-1185">Reference proteome</keyword>
<evidence type="ECO:0000256" key="1">
    <source>
        <dbReference type="SAM" id="MobiDB-lite"/>
    </source>
</evidence>
<dbReference type="EMBL" id="LR824030">
    <property type="protein sequence ID" value="CAD0206245.1"/>
    <property type="molecule type" value="Genomic_DNA"/>
</dbReference>